<evidence type="ECO:0000313" key="2">
    <source>
        <dbReference type="Proteomes" id="UP000594508"/>
    </source>
</evidence>
<dbReference type="EMBL" id="CP060707">
    <property type="protein sequence ID" value="QPH90222.1"/>
    <property type="molecule type" value="Genomic_DNA"/>
</dbReference>
<name>A0A7S9REY4_9BACT</name>
<proteinExistence type="predicted"/>
<dbReference type="Proteomes" id="UP000594508">
    <property type="component" value="Chromosome"/>
</dbReference>
<dbReference type="AlphaFoldDB" id="A0A7S9REY4"/>
<organism evidence="1 2">
    <name type="scientific">Campylobacter concisus</name>
    <dbReference type="NCBI Taxonomy" id="199"/>
    <lineage>
        <taxon>Bacteria</taxon>
        <taxon>Pseudomonadati</taxon>
        <taxon>Campylobacterota</taxon>
        <taxon>Epsilonproteobacteria</taxon>
        <taxon>Campylobacterales</taxon>
        <taxon>Campylobacteraceae</taxon>
        <taxon>Campylobacter</taxon>
    </lineage>
</organism>
<dbReference type="InterPro" id="IPR058702">
    <property type="entry name" value="MafI2-like"/>
</dbReference>
<dbReference type="Pfam" id="PF26541">
    <property type="entry name" value="MafI2"/>
    <property type="match status" value="1"/>
</dbReference>
<reference evidence="1 2" key="1">
    <citation type="journal article" date="2018" name="Emerg. Microbes Infect.">
        <title>Genomic analysis of oral Campylobacter concisus strains identified a potential bacterial molecular marker associated with active Crohn's disease.</title>
        <authorList>
            <person name="Liu F."/>
            <person name="Ma R."/>
            <person name="Tay C.Y.A."/>
            <person name="Octavia S."/>
            <person name="Lan R."/>
            <person name="Chung H.K.L."/>
            <person name="Riordan S.M."/>
            <person name="Grimm M.C."/>
            <person name="Leong R.W."/>
            <person name="Tanaka M.M."/>
            <person name="Connor S."/>
            <person name="Zhang L."/>
        </authorList>
    </citation>
    <scope>NUCLEOTIDE SEQUENCE [LARGE SCALE GENOMIC DNA]</scope>
    <source>
        <strain evidence="1 2">P1CDO2</strain>
    </source>
</reference>
<protein>
    <submittedName>
        <fullName evidence="1">Uncharacterized protein</fullName>
    </submittedName>
</protein>
<dbReference type="RefSeq" id="WP_196376875.1">
    <property type="nucleotide sequence ID" value="NZ_CP060707.1"/>
</dbReference>
<gene>
    <name evidence="1" type="ORF">CVT00_01390</name>
</gene>
<accession>A0A7S9REY4</accession>
<sequence>MIKMVGLISFQHFQTNLKVHYEKNIYSILLFGLHVGFLGEIRPNIRGIAFDYGDDGTVYLYGYLDNEPTDEDYDIFSYALTELYSVSPELDANGQYKEKIILTKYNGKNIKKQPHYMDWFYIRYEDD</sequence>
<evidence type="ECO:0000313" key="1">
    <source>
        <dbReference type="EMBL" id="QPH90222.1"/>
    </source>
</evidence>